<dbReference type="Pfam" id="PF00009">
    <property type="entry name" value="GTP_EFTU"/>
    <property type="match status" value="1"/>
</dbReference>
<dbReference type="PROSITE" id="PS51722">
    <property type="entry name" value="G_TR_2"/>
    <property type="match status" value="1"/>
</dbReference>
<dbReference type="PRINTS" id="PR00315">
    <property type="entry name" value="ELONGATNFCT"/>
</dbReference>
<dbReference type="GO" id="GO:0005739">
    <property type="term" value="C:mitochondrion"/>
    <property type="evidence" value="ECO:0007669"/>
    <property type="project" value="TreeGrafter"/>
</dbReference>
<feature type="compositionally biased region" description="Basic residues" evidence="12">
    <location>
        <begin position="38"/>
        <end position="47"/>
    </location>
</feature>
<dbReference type="Gene3D" id="2.40.30.10">
    <property type="entry name" value="Translation factors"/>
    <property type="match status" value="2"/>
</dbReference>
<feature type="region of interest" description="Disordered" evidence="12">
    <location>
        <begin position="272"/>
        <end position="464"/>
    </location>
</feature>
<evidence type="ECO:0000256" key="9">
    <source>
        <dbReference type="ARBA" id="ARBA00051990"/>
    </source>
</evidence>
<dbReference type="Pfam" id="PF14578">
    <property type="entry name" value="GTP_EFTU_D4"/>
    <property type="match status" value="1"/>
</dbReference>
<reference evidence="14" key="1">
    <citation type="thesis" date="2020" institute="ProQuest LLC" country="789 East Eisenhower Parkway, Ann Arbor, MI, USA">
        <title>Comparative Genomics and Chromosome Evolution.</title>
        <authorList>
            <person name="Mudd A.B."/>
        </authorList>
    </citation>
    <scope>NUCLEOTIDE SEQUENCE</scope>
    <source>
        <strain evidence="14">237g6f4</strain>
        <tissue evidence="14">Blood</tissue>
    </source>
</reference>
<keyword evidence="6" id="KW-0648">Protein biosynthesis</keyword>
<dbReference type="SUPFAM" id="SSF52540">
    <property type="entry name" value="P-loop containing nucleoside triphosphate hydrolases"/>
    <property type="match status" value="1"/>
</dbReference>
<feature type="compositionally biased region" description="Basic and acidic residues" evidence="12">
    <location>
        <begin position="115"/>
        <end position="133"/>
    </location>
</feature>
<dbReference type="PANTHER" id="PTHR43381:SF4">
    <property type="entry name" value="EUKARYOTIC TRANSLATION INITIATION FACTOR 5B"/>
    <property type="match status" value="1"/>
</dbReference>
<feature type="compositionally biased region" description="Basic and acidic residues" evidence="12">
    <location>
        <begin position="194"/>
        <end position="260"/>
    </location>
</feature>
<dbReference type="InterPro" id="IPR027417">
    <property type="entry name" value="P-loop_NTPase"/>
</dbReference>
<dbReference type="GO" id="GO:0005525">
    <property type="term" value="F:GTP binding"/>
    <property type="evidence" value="ECO:0007669"/>
    <property type="project" value="UniProtKB-KW"/>
</dbReference>
<keyword evidence="5" id="KW-0547">Nucleotide-binding</keyword>
<evidence type="ECO:0000256" key="10">
    <source>
        <dbReference type="ARBA" id="ARBA00053410"/>
    </source>
</evidence>
<organism evidence="14 15">
    <name type="scientific">Engystomops pustulosus</name>
    <name type="common">Tungara frog</name>
    <name type="synonym">Physalaemus pustulosus</name>
    <dbReference type="NCBI Taxonomy" id="76066"/>
    <lineage>
        <taxon>Eukaryota</taxon>
        <taxon>Metazoa</taxon>
        <taxon>Chordata</taxon>
        <taxon>Craniata</taxon>
        <taxon>Vertebrata</taxon>
        <taxon>Euteleostomi</taxon>
        <taxon>Amphibia</taxon>
        <taxon>Batrachia</taxon>
        <taxon>Anura</taxon>
        <taxon>Neobatrachia</taxon>
        <taxon>Hyloidea</taxon>
        <taxon>Leptodactylidae</taxon>
        <taxon>Leiuperinae</taxon>
        <taxon>Engystomops</taxon>
    </lineage>
</organism>
<evidence type="ECO:0000256" key="1">
    <source>
        <dbReference type="ARBA" id="ARBA00001944"/>
    </source>
</evidence>
<proteinExistence type="inferred from homology"/>
<dbReference type="CDD" id="cd16266">
    <property type="entry name" value="IF2_aeIF5B_IV"/>
    <property type="match status" value="1"/>
</dbReference>
<sequence>MGKKQKSKAEESGKDDVDLDALAAEIEGAGASKEQKGKAKKKEKKKKQDFDEDDILKELEELSLENQGGKSNKDSVQKKPEIEEPEVIPTKQEKKKKAQKGKKASFDEDEDHSDEMENKSTKPRKEEKPKIMSESDDGDDSHFNKTSKKDDDEDDEGDKKKKDKKKKKGEKEDKDKKKKGPSSATVKAMQEALARMKEEEERLKREEEERLKRLEELEAKRLEEERLEQERKERKKQKEKERKERLKKEGKLLTKAQKEARARHMATLMVLQAQGVEVPSKDSLPKKKPIYENKKKKKAQQQTQNKEGFSEQVEASSPVDEVPVSPVPEKEEPPLSAEPPENEDDIGVDDWEARISDEEKDNRQTVHIEVQEKNEDEDDEDEDDDEDNDEESEEEDEDDEGDSSEDEKSVDEKPEKPAEPPSKPAEKKPVAQHSSDSESDSDDDRTKEERAYDKAKKRIEKRRLENQKTINPQVLRAPVICVLGHVDTGKTKILDKLRHTHVQDSEAGGITQQIGATNVPLDAIKEQTKMVKNFDREDIKIPGMLIIDTPGHESFSNLRNRGSSLCDIAILVVDIMHGLEPQTIESLNLLKNKKCPFIVALNKIDRLYDWKKSPETDVAATLKKQKKNTKDEFEERTKAIIVEFAQQGLNAALFYENKDPRTFVSLVPTSAHTGDGMGNLISLLVDLTQTMLSKRLAHSEELRAQVMEVKALPGMGTTIDVILINGRLREGDTVIVPGVEGPIVTQIRGLLLPPPMKELRVKNQYEKHKEVLAAQGVKILGKDLEKTLAGLPFLVAHKEDEIPVLREDSRGQQEDLQIRIGPVHNFSALPAVPSNRGTFDVRIEREAQEMADSLGVRIFSAEIIYHLFDAFTKYRQDYKKQKQEEFKHIAVFPCKVRILPQFIFNSRDPIVMGVVIEAGQLKQGTPICVPSKNFVDIGIVTSIEINHKTVDVAKKGQEVCVKIEPIPGESPKMYGRHFEATDHLVSKITRQSIDALKNWFRDEMQKTDWQLIVELKKVFEII</sequence>
<comment type="subunit">
    <text evidence="11">Interacts through its C-terminal domain (CTD) with the CTD of eIF1A (EIF1AX) or with the CTD of EIF5 (mutually exclusive) through a common binding site. Interacts with eIF1A (EIF1AX) from the location of the start codon by the 43S complex until the formation of the 80S complex. Interacts with ANXA5 in a calcium and phospholipid-dependent manner.</text>
</comment>
<feature type="compositionally biased region" description="Basic and acidic residues" evidence="12">
    <location>
        <begin position="444"/>
        <end position="454"/>
    </location>
</feature>
<feature type="compositionally biased region" description="Acidic residues" evidence="12">
    <location>
        <begin position="374"/>
        <end position="405"/>
    </location>
</feature>
<dbReference type="FunFam" id="2.40.30.10:FF:000013">
    <property type="entry name" value="eukaryotic translation initiation factor 5B"/>
    <property type="match status" value="1"/>
</dbReference>
<dbReference type="InterPro" id="IPR000795">
    <property type="entry name" value="T_Tr_GTP-bd_dom"/>
</dbReference>
<dbReference type="EMBL" id="WNYA01000002">
    <property type="protein sequence ID" value="KAG8586848.1"/>
    <property type="molecule type" value="Genomic_DNA"/>
</dbReference>
<feature type="compositionally biased region" description="Basic and acidic residues" evidence="12">
    <location>
        <begin position="7"/>
        <end position="16"/>
    </location>
</feature>
<dbReference type="InterPro" id="IPR036925">
    <property type="entry name" value="TIF_IF2_dom3_sf"/>
</dbReference>
<feature type="compositionally biased region" description="Basic residues" evidence="12">
    <location>
        <begin position="93"/>
        <end position="103"/>
    </location>
</feature>
<dbReference type="CDD" id="cd01887">
    <property type="entry name" value="IF2_eIF5B"/>
    <property type="match status" value="1"/>
</dbReference>
<evidence type="ECO:0000256" key="12">
    <source>
        <dbReference type="SAM" id="MobiDB-lite"/>
    </source>
</evidence>
<keyword evidence="15" id="KW-1185">Reference proteome</keyword>
<evidence type="ECO:0000259" key="13">
    <source>
        <dbReference type="PROSITE" id="PS51722"/>
    </source>
</evidence>
<comment type="caution">
    <text evidence="14">The sequence shown here is derived from an EMBL/GenBank/DDBJ whole genome shotgun (WGS) entry which is preliminary data.</text>
</comment>
<dbReference type="InterPro" id="IPR009000">
    <property type="entry name" value="Transl_B-barrel_sf"/>
</dbReference>
<evidence type="ECO:0000256" key="3">
    <source>
        <dbReference type="ARBA" id="ARBA00013824"/>
    </source>
</evidence>
<dbReference type="InterPro" id="IPR015760">
    <property type="entry name" value="TIF_IF2"/>
</dbReference>
<comment type="catalytic activity">
    <reaction evidence="9">
        <text>GTP + H2O = GDP + phosphate + H(+)</text>
        <dbReference type="Rhea" id="RHEA:19669"/>
        <dbReference type="ChEBI" id="CHEBI:15377"/>
        <dbReference type="ChEBI" id="CHEBI:15378"/>
        <dbReference type="ChEBI" id="CHEBI:37565"/>
        <dbReference type="ChEBI" id="CHEBI:43474"/>
        <dbReference type="ChEBI" id="CHEBI:58189"/>
        <dbReference type="EC" id="3.6.5.3"/>
    </reaction>
    <physiologicalReaction direction="left-to-right" evidence="9">
        <dbReference type="Rhea" id="RHEA:19670"/>
    </physiologicalReaction>
</comment>
<dbReference type="FunFam" id="3.40.50.300:FF:000112">
    <property type="entry name" value="Eukaryotic translation initiation factor 5B"/>
    <property type="match status" value="1"/>
</dbReference>
<dbReference type="GO" id="GO:0003743">
    <property type="term" value="F:translation initiation factor activity"/>
    <property type="evidence" value="ECO:0007669"/>
    <property type="project" value="UniProtKB-KW"/>
</dbReference>
<name>A0AAV7CPA7_ENGPU</name>
<feature type="region of interest" description="Disordered" evidence="12">
    <location>
        <begin position="1"/>
        <end position="260"/>
    </location>
</feature>
<accession>A0AAV7CPA7</accession>
<gene>
    <name evidence="14" type="ORF">GDO81_005498</name>
</gene>
<evidence type="ECO:0000313" key="15">
    <source>
        <dbReference type="Proteomes" id="UP000824782"/>
    </source>
</evidence>
<comment type="cofactor">
    <cofactor evidence="1">
        <name>a monovalent cation</name>
        <dbReference type="ChEBI" id="CHEBI:60242"/>
    </cofactor>
</comment>
<dbReference type="SUPFAM" id="SSF52156">
    <property type="entry name" value="Initiation factor IF2/eIF5b, domain 3"/>
    <property type="match status" value="1"/>
</dbReference>
<feature type="compositionally biased region" description="Low complexity" evidence="12">
    <location>
        <begin position="313"/>
        <end position="324"/>
    </location>
</feature>
<evidence type="ECO:0000256" key="5">
    <source>
        <dbReference type="ARBA" id="ARBA00022741"/>
    </source>
</evidence>
<dbReference type="InterPro" id="IPR029459">
    <property type="entry name" value="EFTU-type"/>
</dbReference>
<feature type="compositionally biased region" description="Basic and acidic residues" evidence="12">
    <location>
        <begin position="140"/>
        <end position="150"/>
    </location>
</feature>
<evidence type="ECO:0000256" key="4">
    <source>
        <dbReference type="ARBA" id="ARBA00022540"/>
    </source>
</evidence>
<dbReference type="Gene3D" id="3.40.50.10050">
    <property type="entry name" value="Translation initiation factor IF- 2, domain 3"/>
    <property type="match status" value="1"/>
</dbReference>
<keyword evidence="7" id="KW-0342">GTP-binding</keyword>
<evidence type="ECO:0000313" key="14">
    <source>
        <dbReference type="EMBL" id="KAG8586848.1"/>
    </source>
</evidence>
<dbReference type="GO" id="GO:0003924">
    <property type="term" value="F:GTPase activity"/>
    <property type="evidence" value="ECO:0007669"/>
    <property type="project" value="InterPro"/>
</dbReference>
<evidence type="ECO:0000256" key="7">
    <source>
        <dbReference type="ARBA" id="ARBA00023134"/>
    </source>
</evidence>
<feature type="compositionally biased region" description="Basic and acidic residues" evidence="12">
    <location>
        <begin position="279"/>
        <end position="293"/>
    </location>
</feature>
<protein>
    <recommendedName>
        <fullName evidence="3">Eukaryotic translation initiation factor 5B</fullName>
    </recommendedName>
    <alternativeName>
        <fullName evidence="8">Translation initiation factor IF-2</fullName>
    </alternativeName>
</protein>
<feature type="compositionally biased region" description="Acidic residues" evidence="12">
    <location>
        <begin position="340"/>
        <end position="350"/>
    </location>
</feature>
<dbReference type="SUPFAM" id="SSF50447">
    <property type="entry name" value="Translation proteins"/>
    <property type="match status" value="1"/>
</dbReference>
<evidence type="ECO:0000256" key="6">
    <source>
        <dbReference type="ARBA" id="ARBA00022917"/>
    </source>
</evidence>
<dbReference type="CDD" id="cd03703">
    <property type="entry name" value="aeIF5B_II"/>
    <property type="match status" value="1"/>
</dbReference>
<keyword evidence="4" id="KW-0396">Initiation factor</keyword>
<feature type="domain" description="Tr-type G" evidence="13">
    <location>
        <begin position="475"/>
        <end position="692"/>
    </location>
</feature>
<dbReference type="AlphaFoldDB" id="A0AAV7CPA7"/>
<comment type="similarity">
    <text evidence="2">Belongs to the TRAFAC class translation factor GTPase superfamily. Classic translation factor GTPase family. IF-2 subfamily.</text>
</comment>
<dbReference type="Proteomes" id="UP000824782">
    <property type="component" value="Unassembled WGS sequence"/>
</dbReference>
<dbReference type="NCBIfam" id="TIGR00231">
    <property type="entry name" value="small_GTP"/>
    <property type="match status" value="1"/>
</dbReference>
<comment type="function">
    <text evidence="10">Plays a role in translation initiation. Ribosome-dependent GTPase that promotes the joining of the 60S ribosomal subunit to the pre-initiation complex to form the 80S initiation complex with the initiator methionine-tRNA in the P-site base paired to the start codon. Together with eIF1A (EIF1AX), actively orients the initiator methionine-tRNA in a conformation that allows 60S ribosomal subunit joining to form the 80S initiation complex. Is released after formation of the 80S initiation complex. Its GTPase activity is not essential for ribosomal subunits joining, but GTP hydrolysis is needed for eIF1A (EIF1AX) ejection quickly followed by EIF5B release to form elongation-competent ribosomes. In contrast to its procaryotic homolog, does not promote recruitment of Met-rRNA to the small ribosomal subunit.</text>
</comment>
<evidence type="ECO:0000256" key="8">
    <source>
        <dbReference type="ARBA" id="ARBA00032478"/>
    </source>
</evidence>
<dbReference type="FunFam" id="2.40.30.10:FF:000026">
    <property type="entry name" value="Eukaryotic translation initiation factor 5B"/>
    <property type="match status" value="1"/>
</dbReference>
<evidence type="ECO:0000256" key="11">
    <source>
        <dbReference type="ARBA" id="ARBA00061781"/>
    </source>
</evidence>
<feature type="compositionally biased region" description="Basic and acidic residues" evidence="12">
    <location>
        <begin position="351"/>
        <end position="373"/>
    </location>
</feature>
<feature type="compositionally biased region" description="Basic and acidic residues" evidence="12">
    <location>
        <begin position="71"/>
        <end position="82"/>
    </location>
</feature>
<evidence type="ECO:0000256" key="2">
    <source>
        <dbReference type="ARBA" id="ARBA00007733"/>
    </source>
</evidence>
<dbReference type="InterPro" id="IPR005225">
    <property type="entry name" value="Small_GTP-bd"/>
</dbReference>
<dbReference type="Gene3D" id="3.40.50.300">
    <property type="entry name" value="P-loop containing nucleotide triphosphate hydrolases"/>
    <property type="match status" value="1"/>
</dbReference>
<dbReference type="PANTHER" id="PTHR43381">
    <property type="entry name" value="TRANSLATION INITIATION FACTOR IF-2-RELATED"/>
    <property type="match status" value="1"/>
</dbReference>
<feature type="compositionally biased region" description="Basic and acidic residues" evidence="12">
    <location>
        <begin position="406"/>
        <end position="429"/>
    </location>
</feature>